<dbReference type="EMBL" id="JAEUBD010001178">
    <property type="protein sequence ID" value="KAH3665044.1"/>
    <property type="molecule type" value="Genomic_DNA"/>
</dbReference>
<proteinExistence type="predicted"/>
<sequence>MRLPRRKFLIVEGGGVQVQISRDLSNVGCVSKATNDVNFLDVEFGPIRCVNRGARVPSWSIVVSESETSIQFWRTSDRDKRTFQVDAWRAGRRTNSASDVVWIHVIVDWVIADSDGDRDFRTLIDIPLARGDVDKQESWLAVILAISILGTASLEAFDRGGAVRAQGRRRGNSSLGRGTSIGGRGGDVLVGSRVVVVCHGRSWRGGLVHVGDVLGRRRGGVDGVPGIFGSACCWSRGRDSGGGRGGRGGSWGSGVWTVGCDNGLSALNGGSLGGLDVQGLVCLGACTDWSGLSSCRALFTRGEGFCGQGGDCGVLLGGGRGGSCRRGSWSLGSRRGGWGLGSRRGSGRGSGSGGSSGFTLDLDLAVADLVDDLVGCGGEGSKDGSEHNLGQLHNE</sequence>
<evidence type="ECO:0000313" key="1">
    <source>
        <dbReference type="EMBL" id="KAH3665044.1"/>
    </source>
</evidence>
<accession>A0A9P8T499</accession>
<name>A0A9P8T499_9ASCO</name>
<keyword evidence="2" id="KW-1185">Reference proteome</keyword>
<evidence type="ECO:0000313" key="2">
    <source>
        <dbReference type="Proteomes" id="UP000788993"/>
    </source>
</evidence>
<comment type="caution">
    <text evidence="1">The sequence shown here is derived from an EMBL/GenBank/DDBJ whole genome shotgun (WGS) entry which is preliminary data.</text>
</comment>
<reference evidence="1" key="1">
    <citation type="journal article" date="2021" name="Open Biol.">
        <title>Shared evolutionary footprints suggest mitochondrial oxidative damage underlies multiple complex I losses in fungi.</title>
        <authorList>
            <person name="Schikora-Tamarit M.A."/>
            <person name="Marcet-Houben M."/>
            <person name="Nosek J."/>
            <person name="Gabaldon T."/>
        </authorList>
    </citation>
    <scope>NUCLEOTIDE SEQUENCE</scope>
    <source>
        <strain evidence="1">NCAIM Y.01608</strain>
    </source>
</reference>
<reference evidence="1" key="2">
    <citation type="submission" date="2021-01" db="EMBL/GenBank/DDBJ databases">
        <authorList>
            <person name="Schikora-Tamarit M.A."/>
        </authorList>
    </citation>
    <scope>NUCLEOTIDE SEQUENCE</scope>
    <source>
        <strain evidence="1">NCAIM Y.01608</strain>
    </source>
</reference>
<dbReference type="Proteomes" id="UP000788993">
    <property type="component" value="Unassembled WGS sequence"/>
</dbReference>
<organism evidence="1 2">
    <name type="scientific">Ogataea polymorpha</name>
    <dbReference type="NCBI Taxonomy" id="460523"/>
    <lineage>
        <taxon>Eukaryota</taxon>
        <taxon>Fungi</taxon>
        <taxon>Dikarya</taxon>
        <taxon>Ascomycota</taxon>
        <taxon>Saccharomycotina</taxon>
        <taxon>Pichiomycetes</taxon>
        <taxon>Pichiales</taxon>
        <taxon>Pichiaceae</taxon>
        <taxon>Ogataea</taxon>
    </lineage>
</organism>
<dbReference type="AlphaFoldDB" id="A0A9P8T499"/>
<protein>
    <submittedName>
        <fullName evidence="1">Uncharacterized protein</fullName>
    </submittedName>
</protein>
<gene>
    <name evidence="1" type="ORF">OGATHE_003859</name>
</gene>